<accession>A0A653BPC4</accession>
<dbReference type="Proteomes" id="UP000410492">
    <property type="component" value="Unassembled WGS sequence"/>
</dbReference>
<feature type="domain" description="Glucose-methanol-choline oxidoreductase N-terminal" evidence="2">
    <location>
        <begin position="92"/>
        <end position="106"/>
    </location>
</feature>
<dbReference type="PROSITE" id="PS00624">
    <property type="entry name" value="GMC_OXRED_2"/>
    <property type="match status" value="1"/>
</dbReference>
<dbReference type="Gene3D" id="3.30.410.40">
    <property type="match status" value="1"/>
</dbReference>
<dbReference type="Pfam" id="PF00732">
    <property type="entry name" value="GMC_oxred_N"/>
    <property type="match status" value="1"/>
</dbReference>
<evidence type="ECO:0000256" key="1">
    <source>
        <dbReference type="ARBA" id="ARBA00010790"/>
    </source>
</evidence>
<dbReference type="InterPro" id="IPR000172">
    <property type="entry name" value="GMC_OxRdtase_N"/>
</dbReference>
<dbReference type="InterPro" id="IPR036188">
    <property type="entry name" value="FAD/NAD-bd_sf"/>
</dbReference>
<dbReference type="EMBL" id="CAACVG010002743">
    <property type="protein sequence ID" value="VEN36856.1"/>
    <property type="molecule type" value="Genomic_DNA"/>
</dbReference>
<dbReference type="AlphaFoldDB" id="A0A653BPC4"/>
<dbReference type="InterPro" id="IPR012132">
    <property type="entry name" value="GMC_OxRdtase"/>
</dbReference>
<keyword evidence="4" id="KW-1185">Reference proteome</keyword>
<dbReference type="SUPFAM" id="SSF54373">
    <property type="entry name" value="FAD-linked reductases, C-terminal domain"/>
    <property type="match status" value="1"/>
</dbReference>
<protein>
    <recommendedName>
        <fullName evidence="2">Glucose-methanol-choline oxidoreductase N-terminal domain-containing protein</fullName>
    </recommendedName>
</protein>
<dbReference type="Pfam" id="PF05199">
    <property type="entry name" value="GMC_oxred_C"/>
    <property type="match status" value="1"/>
</dbReference>
<dbReference type="GO" id="GO:0050660">
    <property type="term" value="F:flavin adenine dinucleotide binding"/>
    <property type="evidence" value="ECO:0007669"/>
    <property type="project" value="InterPro"/>
</dbReference>
<dbReference type="OrthoDB" id="269227at2759"/>
<proteinExistence type="inferred from homology"/>
<dbReference type="InterPro" id="IPR007867">
    <property type="entry name" value="GMC_OxRtase_C"/>
</dbReference>
<feature type="non-terminal residue" evidence="3">
    <location>
        <position position="1"/>
    </location>
</feature>
<reference evidence="3 4" key="1">
    <citation type="submission" date="2019-01" db="EMBL/GenBank/DDBJ databases">
        <authorList>
            <person name="Sayadi A."/>
        </authorList>
    </citation>
    <scope>NUCLEOTIDE SEQUENCE [LARGE SCALE GENOMIC DNA]</scope>
</reference>
<dbReference type="GO" id="GO:0016614">
    <property type="term" value="F:oxidoreductase activity, acting on CH-OH group of donors"/>
    <property type="evidence" value="ECO:0007669"/>
    <property type="project" value="InterPro"/>
</dbReference>
<evidence type="ECO:0000259" key="2">
    <source>
        <dbReference type="PROSITE" id="PS00624"/>
    </source>
</evidence>
<comment type="similarity">
    <text evidence="1">Belongs to the GMC oxidoreductase family.</text>
</comment>
<gene>
    <name evidence="3" type="ORF">CALMAC_LOCUS2312</name>
</gene>
<evidence type="ECO:0000313" key="4">
    <source>
        <dbReference type="Proteomes" id="UP000410492"/>
    </source>
</evidence>
<name>A0A653BPC4_CALMS</name>
<evidence type="ECO:0000313" key="3">
    <source>
        <dbReference type="EMBL" id="VEN36856.1"/>
    </source>
</evidence>
<organism evidence="3 4">
    <name type="scientific">Callosobruchus maculatus</name>
    <name type="common">Southern cowpea weevil</name>
    <name type="synonym">Pulse bruchid</name>
    <dbReference type="NCBI Taxonomy" id="64391"/>
    <lineage>
        <taxon>Eukaryota</taxon>
        <taxon>Metazoa</taxon>
        <taxon>Ecdysozoa</taxon>
        <taxon>Arthropoda</taxon>
        <taxon>Hexapoda</taxon>
        <taxon>Insecta</taxon>
        <taxon>Pterygota</taxon>
        <taxon>Neoptera</taxon>
        <taxon>Endopterygota</taxon>
        <taxon>Coleoptera</taxon>
        <taxon>Polyphaga</taxon>
        <taxon>Cucujiformia</taxon>
        <taxon>Chrysomeloidea</taxon>
        <taxon>Chrysomelidae</taxon>
        <taxon>Bruchinae</taxon>
        <taxon>Bruchini</taxon>
        <taxon>Callosobruchus</taxon>
    </lineage>
</organism>
<sequence length="388" mass="42663">YSTGNPIIDLNGARHTGFAIAQTTNRNGTRVSSAKAFLRPFNRRTNLHVLLNTTVTRVLINSTTKHAYGVEVLRNGLKQLIYARKEVILSGGAVNSPQILLLSGVGPKEELQAVNVPVIHNLPGVGKNLHNHVAYFINYSINDTNTTPLNWATAMEYLLFRDGLMSGTGVSEVTGFVNTRYQNPREDYPDVQFFFGGFLASCAKTGQIGETVDNGARSIQIIPTVLHPKSRGYLKLENNDPLRPPLIYANYYTHPDDIKVMIEGIKMGLKLAETKALRKYGFKLDKAPTPGCENIQFGTDKYWECSAKRATAPENHQAGSCKMGPSNDPLAVVSPALQVHGIDRLRVVDASIIPKVPTGNTNAPVIMIAEKASDIIKSRWITNDAEYF</sequence>
<dbReference type="Gene3D" id="3.50.50.60">
    <property type="entry name" value="FAD/NAD(P)-binding domain"/>
    <property type="match status" value="2"/>
</dbReference>
<dbReference type="PANTHER" id="PTHR11552:SF217">
    <property type="entry name" value="GLUCOSE DEHYDROGENASE [FAD, QUINONE]"/>
    <property type="match status" value="1"/>
</dbReference>
<dbReference type="PANTHER" id="PTHR11552">
    <property type="entry name" value="GLUCOSE-METHANOL-CHOLINE GMC OXIDOREDUCTASE"/>
    <property type="match status" value="1"/>
</dbReference>
<dbReference type="SUPFAM" id="SSF51905">
    <property type="entry name" value="FAD/NAD(P)-binding domain"/>
    <property type="match status" value="1"/>
</dbReference>